<dbReference type="InterPro" id="IPR036922">
    <property type="entry name" value="Rieske_2Fe-2S_sf"/>
</dbReference>
<dbReference type="SUPFAM" id="SSF51905">
    <property type="entry name" value="FAD/NAD(P)-binding domain"/>
    <property type="match status" value="1"/>
</dbReference>
<dbReference type="PROSITE" id="PS51296">
    <property type="entry name" value="RIESKE"/>
    <property type="match status" value="1"/>
</dbReference>
<dbReference type="Gene3D" id="3.30.9.10">
    <property type="entry name" value="D-Amino Acid Oxidase, subunit A, domain 2"/>
    <property type="match status" value="1"/>
</dbReference>
<evidence type="ECO:0000313" key="8">
    <source>
        <dbReference type="EMBL" id="SKC96144.1"/>
    </source>
</evidence>
<reference evidence="8 9" key="1">
    <citation type="submission" date="2017-02" db="EMBL/GenBank/DDBJ databases">
        <authorList>
            <person name="Peterson S.W."/>
        </authorList>
    </citation>
    <scope>NUCLEOTIDE SEQUENCE [LARGE SCALE GENOMIC DNA]</scope>
    <source>
        <strain evidence="8 9">DSM 18108</strain>
    </source>
</reference>
<dbReference type="GO" id="GO:0005737">
    <property type="term" value="C:cytoplasm"/>
    <property type="evidence" value="ECO:0007669"/>
    <property type="project" value="TreeGrafter"/>
</dbReference>
<organism evidence="8 9">
    <name type="scientific">Chitinophaga ginsengisegetis</name>
    <dbReference type="NCBI Taxonomy" id="393003"/>
    <lineage>
        <taxon>Bacteria</taxon>
        <taxon>Pseudomonadati</taxon>
        <taxon>Bacteroidota</taxon>
        <taxon>Chitinophagia</taxon>
        <taxon>Chitinophagales</taxon>
        <taxon>Chitinophagaceae</taxon>
        <taxon>Chitinophaga</taxon>
    </lineage>
</organism>
<evidence type="ECO:0000256" key="5">
    <source>
        <dbReference type="ARBA" id="ARBA00023157"/>
    </source>
</evidence>
<dbReference type="Gene3D" id="3.50.50.60">
    <property type="entry name" value="FAD/NAD(P)-binding domain"/>
    <property type="match status" value="1"/>
</dbReference>
<dbReference type="Pfam" id="PF00355">
    <property type="entry name" value="Rieske"/>
    <property type="match status" value="1"/>
</dbReference>
<dbReference type="EMBL" id="FUZZ01000001">
    <property type="protein sequence ID" value="SKC96144.1"/>
    <property type="molecule type" value="Genomic_DNA"/>
</dbReference>
<dbReference type="PANTHER" id="PTHR13847:SF274">
    <property type="entry name" value="RIESKE 2FE-2S IRON-SULFUR PROTEIN YHFW-RELATED"/>
    <property type="match status" value="1"/>
</dbReference>
<feature type="domain" description="Rieske" evidence="7">
    <location>
        <begin position="420"/>
        <end position="506"/>
    </location>
</feature>
<feature type="coiled-coil region" evidence="6">
    <location>
        <begin position="127"/>
        <end position="154"/>
    </location>
</feature>
<dbReference type="AlphaFoldDB" id="A0A1T5N740"/>
<dbReference type="RefSeq" id="WP_079467936.1">
    <property type="nucleotide sequence ID" value="NZ_FUZZ01000001.1"/>
</dbReference>
<keyword evidence="9" id="KW-1185">Reference proteome</keyword>
<keyword evidence="3" id="KW-0408">Iron</keyword>
<accession>A0A1T5N740</accession>
<proteinExistence type="predicted"/>
<keyword evidence="1" id="KW-0001">2Fe-2S</keyword>
<keyword evidence="4" id="KW-0411">Iron-sulfur</keyword>
<keyword evidence="5" id="KW-1015">Disulfide bond</keyword>
<dbReference type="PANTHER" id="PTHR13847">
    <property type="entry name" value="SARCOSINE DEHYDROGENASE-RELATED"/>
    <property type="match status" value="1"/>
</dbReference>
<keyword evidence="6" id="KW-0175">Coiled coil</keyword>
<dbReference type="SUPFAM" id="SSF50022">
    <property type="entry name" value="ISP domain"/>
    <property type="match status" value="1"/>
</dbReference>
<evidence type="ECO:0000256" key="2">
    <source>
        <dbReference type="ARBA" id="ARBA00022723"/>
    </source>
</evidence>
<dbReference type="Proteomes" id="UP000190166">
    <property type="component" value="Unassembled WGS sequence"/>
</dbReference>
<dbReference type="PRINTS" id="PR00162">
    <property type="entry name" value="RIESKE"/>
</dbReference>
<evidence type="ECO:0000256" key="1">
    <source>
        <dbReference type="ARBA" id="ARBA00022714"/>
    </source>
</evidence>
<keyword evidence="2" id="KW-0479">Metal-binding</keyword>
<dbReference type="STRING" id="393003.SAMN05660461_0615"/>
<dbReference type="InterPro" id="IPR005805">
    <property type="entry name" value="Rieske_Fe-S_prot_C"/>
</dbReference>
<evidence type="ECO:0000259" key="7">
    <source>
        <dbReference type="PROSITE" id="PS51296"/>
    </source>
</evidence>
<dbReference type="InterPro" id="IPR017941">
    <property type="entry name" value="Rieske_2Fe-2S"/>
</dbReference>
<evidence type="ECO:0000256" key="6">
    <source>
        <dbReference type="SAM" id="Coils"/>
    </source>
</evidence>
<dbReference type="InterPro" id="IPR006076">
    <property type="entry name" value="FAD-dep_OxRdtase"/>
</dbReference>
<sequence length="506" mass="56134">MIARDTYSISLWQDHITPFAGTNTAEPAALYDVIIIGGGITGVSTAFLLQDEGKNCLLLEAENIGYGTSGGTTAHLNTLLDVPYYVIRKNFGREAAQQVYASVTEAIALIKHNISRWEIECGFNDANAILFAQNEEQEKELQQIADASAEAGLEMTPIDTIPVSIPFTKAMKAGEQAKFNPLQYIQGLARAFETAGGTIRQQCRVTGVDNNDIVTVTTNAGTFRARSVIYATHIPPGINLLHLRCTPYRSYAMAVVLEDDKYPEELIYDMYDPYHYYRTQEVDGQKYLIAGGEDHKTGQEENTAQCFLRLESYIRQHFKVKAIKYQWSSQYYEPVDGLPYIGHLPGVEDNIFVAAGYGGNGMVYSSVAALLLKRILLGQKPRNEALFDPNRIKPVAGFSQFVSHNADAVKQFMGKFFSGEQLEVLAGIAPGEGKVVEYEDQKIALYKDEAGKLYALKPTCTHLKCDVSWNNAERSWDCPCHGARYDIEGRVLNTPADQGLEQLDIS</sequence>
<dbReference type="GO" id="GO:0016020">
    <property type="term" value="C:membrane"/>
    <property type="evidence" value="ECO:0007669"/>
    <property type="project" value="InterPro"/>
</dbReference>
<evidence type="ECO:0000313" key="9">
    <source>
        <dbReference type="Proteomes" id="UP000190166"/>
    </source>
</evidence>
<dbReference type="InterPro" id="IPR036188">
    <property type="entry name" value="FAD/NAD-bd_sf"/>
</dbReference>
<evidence type="ECO:0000256" key="3">
    <source>
        <dbReference type="ARBA" id="ARBA00023004"/>
    </source>
</evidence>
<protein>
    <recommendedName>
        <fullName evidence="7">Rieske domain-containing protein</fullName>
    </recommendedName>
</protein>
<dbReference type="Gene3D" id="2.102.10.10">
    <property type="entry name" value="Rieske [2Fe-2S] iron-sulphur domain"/>
    <property type="match status" value="1"/>
</dbReference>
<dbReference type="GO" id="GO:0051537">
    <property type="term" value="F:2 iron, 2 sulfur cluster binding"/>
    <property type="evidence" value="ECO:0007669"/>
    <property type="project" value="UniProtKB-KW"/>
</dbReference>
<dbReference type="Pfam" id="PF01266">
    <property type="entry name" value="DAO"/>
    <property type="match status" value="1"/>
</dbReference>
<dbReference type="FunFam" id="2.102.10.10:FF:000014">
    <property type="entry name" value="Oxidoreductase, FAD dependent"/>
    <property type="match status" value="1"/>
</dbReference>
<dbReference type="GO" id="GO:0046872">
    <property type="term" value="F:metal ion binding"/>
    <property type="evidence" value="ECO:0007669"/>
    <property type="project" value="UniProtKB-KW"/>
</dbReference>
<evidence type="ECO:0000256" key="4">
    <source>
        <dbReference type="ARBA" id="ARBA00023014"/>
    </source>
</evidence>
<gene>
    <name evidence="8" type="ORF">SAMN05660461_0615</name>
</gene>
<name>A0A1T5N740_9BACT</name>